<dbReference type="AlphaFoldDB" id="A0A644XME9"/>
<sequence length="120" mass="13125">MEKPKAEEAPSNLAIIGRYLLTPEIFVILENQALGAGGEIQLTDAIDTLNQTQRVFAKRFEGTCYDVGDKFGFMTTSINYGLTHPEVKDKLKDFIIALGKELSGESENNTTVAGKTVPVM</sequence>
<proteinExistence type="predicted"/>
<keyword evidence="2 3" id="KW-0548">Nucleotidyltransferase</keyword>
<accession>A0A644XME9</accession>
<evidence type="ECO:0000256" key="1">
    <source>
        <dbReference type="ARBA" id="ARBA00022679"/>
    </source>
</evidence>
<dbReference type="PANTHER" id="PTHR43197:SF1">
    <property type="entry name" value="UTP--GLUCOSE-1-PHOSPHATE URIDYLYLTRANSFERASE"/>
    <property type="match status" value="1"/>
</dbReference>
<evidence type="ECO:0000256" key="2">
    <source>
        <dbReference type="ARBA" id="ARBA00022695"/>
    </source>
</evidence>
<reference evidence="3" key="1">
    <citation type="submission" date="2019-08" db="EMBL/GenBank/DDBJ databases">
        <authorList>
            <person name="Kucharzyk K."/>
            <person name="Murdoch R.W."/>
            <person name="Higgins S."/>
            <person name="Loffler F."/>
        </authorList>
    </citation>
    <scope>NUCLEOTIDE SEQUENCE</scope>
</reference>
<gene>
    <name evidence="3" type="primary">gtaB_11</name>
    <name evidence="3" type="ORF">SDC9_63363</name>
</gene>
<dbReference type="GO" id="GO:0006011">
    <property type="term" value="P:UDP-alpha-D-glucose metabolic process"/>
    <property type="evidence" value="ECO:0007669"/>
    <property type="project" value="InterPro"/>
</dbReference>
<organism evidence="3">
    <name type="scientific">bioreactor metagenome</name>
    <dbReference type="NCBI Taxonomy" id="1076179"/>
    <lineage>
        <taxon>unclassified sequences</taxon>
        <taxon>metagenomes</taxon>
        <taxon>ecological metagenomes</taxon>
    </lineage>
</organism>
<dbReference type="SUPFAM" id="SSF53448">
    <property type="entry name" value="Nucleotide-diphospho-sugar transferases"/>
    <property type="match status" value="1"/>
</dbReference>
<dbReference type="InterPro" id="IPR029044">
    <property type="entry name" value="Nucleotide-diphossugar_trans"/>
</dbReference>
<protein>
    <submittedName>
        <fullName evidence="3">UTP--glucose-1-phosphate uridylyltransferase</fullName>
        <ecNumber evidence="3">2.7.7.9</ecNumber>
    </submittedName>
</protein>
<comment type="caution">
    <text evidence="3">The sequence shown here is derived from an EMBL/GenBank/DDBJ whole genome shotgun (WGS) entry which is preliminary data.</text>
</comment>
<dbReference type="InterPro" id="IPR005771">
    <property type="entry name" value="GalU_uridylyltTrfase_bac/arc"/>
</dbReference>
<dbReference type="EC" id="2.7.7.9" evidence="3"/>
<dbReference type="PANTHER" id="PTHR43197">
    <property type="entry name" value="UTP--GLUCOSE-1-PHOSPHATE URIDYLYLTRANSFERASE"/>
    <property type="match status" value="1"/>
</dbReference>
<dbReference type="GO" id="GO:0003983">
    <property type="term" value="F:UTP:glucose-1-phosphate uridylyltransferase activity"/>
    <property type="evidence" value="ECO:0007669"/>
    <property type="project" value="UniProtKB-EC"/>
</dbReference>
<name>A0A644XME9_9ZZZZ</name>
<keyword evidence="1 3" id="KW-0808">Transferase</keyword>
<evidence type="ECO:0000313" key="3">
    <source>
        <dbReference type="EMBL" id="MPM16981.1"/>
    </source>
</evidence>
<dbReference type="EMBL" id="VSSQ01002710">
    <property type="protein sequence ID" value="MPM16981.1"/>
    <property type="molecule type" value="Genomic_DNA"/>
</dbReference>
<dbReference type="Gene3D" id="3.90.550.10">
    <property type="entry name" value="Spore Coat Polysaccharide Biosynthesis Protein SpsA, Chain A"/>
    <property type="match status" value="1"/>
</dbReference>